<sequence length="483" mass="51630">MPDFSRPAWFLPSTCLALTLLLGACAQDDLQATTARLGSQEVSGDAAAWTAPEERPSLEEGEAPLPDIGIDPGVFQNQPGTDNTDAAALGLPLPGHEQAGAALTAQATYLTCRNEPSGPYLRIQTDQVRTGAVNFVEGTAHLPAVRAIPTAFPYIYLGGQPREGVAADAGVYVHYDGSWIPFVAVAGGGGTRNLPRETDTQGRVFVYRLDGGQDVALRMSVQRDNQLTLDITGSWVKFQLISGVLTRIGEVGASTRTIVHPLARGWKASGEDQVYKVMTTIAFPGRGNFQYLSGNYSFTGSSWRDLATGHTAFQGTRETLPLTRGRLYSACAAPHDVVTPHPTSALPQAQAEIRLRRSAGLSLLPGYDLSYQAKVMQTVRDTLTLGNVGQAGSFVHYALTPLGREQSTRPEAGRLSSGEQAQIDFAAICEKQPGQTVQGFDILSSRGETYTATSGPSALPGAQYGDLLFRKTRVTVNLECTEK</sequence>
<dbReference type="EMBL" id="BMPP01000010">
    <property type="protein sequence ID" value="GGK30929.1"/>
    <property type="molecule type" value="Genomic_DNA"/>
</dbReference>
<keyword evidence="2" id="KW-0732">Signal</keyword>
<evidence type="ECO:0000313" key="4">
    <source>
        <dbReference type="Proteomes" id="UP000647587"/>
    </source>
</evidence>
<protein>
    <recommendedName>
        <fullName evidence="5">GON domain-containing protein</fullName>
    </recommendedName>
</protein>
<evidence type="ECO:0000256" key="2">
    <source>
        <dbReference type="SAM" id="SignalP"/>
    </source>
</evidence>
<gene>
    <name evidence="3" type="ORF">GCM10008955_25960</name>
</gene>
<keyword evidence="4" id="KW-1185">Reference proteome</keyword>
<feature type="signal peptide" evidence="2">
    <location>
        <begin position="1"/>
        <end position="26"/>
    </location>
</feature>
<evidence type="ECO:0000313" key="3">
    <source>
        <dbReference type="EMBL" id="GGK30929.1"/>
    </source>
</evidence>
<dbReference type="PROSITE" id="PS51257">
    <property type="entry name" value="PROKAR_LIPOPROTEIN"/>
    <property type="match status" value="1"/>
</dbReference>
<comment type="caution">
    <text evidence="3">The sequence shown here is derived from an EMBL/GenBank/DDBJ whole genome shotgun (WGS) entry which is preliminary data.</text>
</comment>
<organism evidence="3 4">
    <name type="scientific">Deinococcus malanensis</name>
    <dbReference type="NCBI Taxonomy" id="1706855"/>
    <lineage>
        <taxon>Bacteria</taxon>
        <taxon>Thermotogati</taxon>
        <taxon>Deinococcota</taxon>
        <taxon>Deinococci</taxon>
        <taxon>Deinococcales</taxon>
        <taxon>Deinococcaceae</taxon>
        <taxon>Deinococcus</taxon>
    </lineage>
</organism>
<dbReference type="RefSeq" id="WP_189009361.1">
    <property type="nucleotide sequence ID" value="NZ_BMPP01000010.1"/>
</dbReference>
<feature type="chain" id="PRO_5045516362" description="GON domain-containing protein" evidence="2">
    <location>
        <begin position="27"/>
        <end position="483"/>
    </location>
</feature>
<feature type="region of interest" description="Disordered" evidence="1">
    <location>
        <begin position="41"/>
        <end position="64"/>
    </location>
</feature>
<evidence type="ECO:0008006" key="5">
    <source>
        <dbReference type="Google" id="ProtNLM"/>
    </source>
</evidence>
<name>A0ABQ2EYC7_9DEIO</name>
<dbReference type="Proteomes" id="UP000647587">
    <property type="component" value="Unassembled WGS sequence"/>
</dbReference>
<proteinExistence type="predicted"/>
<accession>A0ABQ2EYC7</accession>
<evidence type="ECO:0000256" key="1">
    <source>
        <dbReference type="SAM" id="MobiDB-lite"/>
    </source>
</evidence>
<reference evidence="4" key="1">
    <citation type="journal article" date="2019" name="Int. J. Syst. Evol. Microbiol.">
        <title>The Global Catalogue of Microorganisms (GCM) 10K type strain sequencing project: providing services to taxonomists for standard genome sequencing and annotation.</title>
        <authorList>
            <consortium name="The Broad Institute Genomics Platform"/>
            <consortium name="The Broad Institute Genome Sequencing Center for Infectious Disease"/>
            <person name="Wu L."/>
            <person name="Ma J."/>
        </authorList>
    </citation>
    <scope>NUCLEOTIDE SEQUENCE [LARGE SCALE GENOMIC DNA]</scope>
    <source>
        <strain evidence="4">JCM 30331</strain>
    </source>
</reference>